<evidence type="ECO:0000313" key="2">
    <source>
        <dbReference type="EMBL" id="TIA37135.1"/>
    </source>
</evidence>
<feature type="region of interest" description="Disordered" evidence="1">
    <location>
        <begin position="78"/>
        <end position="121"/>
    </location>
</feature>
<protein>
    <submittedName>
        <fullName evidence="2">Uncharacterized protein</fullName>
    </submittedName>
</protein>
<dbReference type="EMBL" id="QZBU01002453">
    <property type="protein sequence ID" value="TIA37135.1"/>
    <property type="molecule type" value="Genomic_DNA"/>
</dbReference>
<feature type="non-terminal residue" evidence="2">
    <location>
        <position position="1"/>
    </location>
</feature>
<comment type="caution">
    <text evidence="2">The sequence shown here is derived from an EMBL/GenBank/DDBJ whole genome shotgun (WGS) entry which is preliminary data.</text>
</comment>
<evidence type="ECO:0000256" key="1">
    <source>
        <dbReference type="SAM" id="MobiDB-lite"/>
    </source>
</evidence>
<gene>
    <name evidence="2" type="ORF">D6C83_06567</name>
</gene>
<feature type="compositionally biased region" description="Basic and acidic residues" evidence="1">
    <location>
        <begin position="78"/>
        <end position="87"/>
    </location>
</feature>
<sequence>STPRTSTTTEKPDEIVVDNLRNAISKLALAVVNLSETAIHMDPPRRAAIQPSINALSFDFREITKDGLVALDAVISDAAKDDDHSSDEGIVAKQDADSAAYQAADRDDSESDSDQATKRLE</sequence>
<proteinExistence type="predicted"/>
<dbReference type="AlphaFoldDB" id="A0A4T0BWD6"/>
<accession>A0A4T0BWD6</accession>
<dbReference type="Proteomes" id="UP000304947">
    <property type="component" value="Unassembled WGS sequence"/>
</dbReference>
<reference evidence="2 3" key="1">
    <citation type="submission" date="2018-10" db="EMBL/GenBank/DDBJ databases">
        <title>Fifty Aureobasidium pullulans genomes reveal a recombining polyextremotolerant generalist.</title>
        <authorList>
            <person name="Gostincar C."/>
            <person name="Turk M."/>
            <person name="Zajc J."/>
            <person name="Gunde-Cimerman N."/>
        </authorList>
    </citation>
    <scope>NUCLEOTIDE SEQUENCE [LARGE SCALE GENOMIC DNA]</scope>
    <source>
        <strain evidence="2 3">EXF-3380</strain>
    </source>
</reference>
<evidence type="ECO:0000313" key="3">
    <source>
        <dbReference type="Proteomes" id="UP000304947"/>
    </source>
</evidence>
<name>A0A4T0BWD6_AURPU</name>
<organism evidence="2 3">
    <name type="scientific">Aureobasidium pullulans</name>
    <name type="common">Black yeast</name>
    <name type="synonym">Pullularia pullulans</name>
    <dbReference type="NCBI Taxonomy" id="5580"/>
    <lineage>
        <taxon>Eukaryota</taxon>
        <taxon>Fungi</taxon>
        <taxon>Dikarya</taxon>
        <taxon>Ascomycota</taxon>
        <taxon>Pezizomycotina</taxon>
        <taxon>Dothideomycetes</taxon>
        <taxon>Dothideomycetidae</taxon>
        <taxon>Dothideales</taxon>
        <taxon>Saccotheciaceae</taxon>
        <taxon>Aureobasidium</taxon>
    </lineage>
</organism>